<keyword evidence="3" id="KW-0677">Repeat</keyword>
<gene>
    <name evidence="10" type="ORF">FF38_01921</name>
</gene>
<reference evidence="10 11" key="1">
    <citation type="journal article" date="2015" name="Nat. Commun.">
        <title>Lucilia cuprina genome unlocks parasitic fly biology to underpin future interventions.</title>
        <authorList>
            <person name="Anstead C.A."/>
            <person name="Korhonen P.K."/>
            <person name="Young N.D."/>
            <person name="Hall R.S."/>
            <person name="Jex A.R."/>
            <person name="Murali S.C."/>
            <person name="Hughes D.S."/>
            <person name="Lee S.F."/>
            <person name="Perry T."/>
            <person name="Stroehlein A.J."/>
            <person name="Ansell B.R."/>
            <person name="Breugelmans B."/>
            <person name="Hofmann A."/>
            <person name="Qu J."/>
            <person name="Dugan S."/>
            <person name="Lee S.L."/>
            <person name="Chao H."/>
            <person name="Dinh H."/>
            <person name="Han Y."/>
            <person name="Doddapaneni H.V."/>
            <person name="Worley K.C."/>
            <person name="Muzny D.M."/>
            <person name="Ioannidis P."/>
            <person name="Waterhouse R.M."/>
            <person name="Zdobnov E.M."/>
            <person name="James P.J."/>
            <person name="Bagnall N.H."/>
            <person name="Kotze A.C."/>
            <person name="Gibbs R.A."/>
            <person name="Richards S."/>
            <person name="Batterham P."/>
            <person name="Gasser R.B."/>
        </authorList>
    </citation>
    <scope>NUCLEOTIDE SEQUENCE [LARGE SCALE GENOMIC DNA]</scope>
    <source>
        <strain evidence="10 11">LS</strain>
        <tissue evidence="10">Full body</tissue>
    </source>
</reference>
<protein>
    <recommendedName>
        <fullName evidence="7">Synaptosomal-associated protein</fullName>
    </recommendedName>
</protein>
<dbReference type="Gene3D" id="1.20.5.110">
    <property type="match status" value="2"/>
</dbReference>
<dbReference type="GO" id="GO:0043005">
    <property type="term" value="C:neuron projection"/>
    <property type="evidence" value="ECO:0007669"/>
    <property type="project" value="UniProtKB-KW"/>
</dbReference>
<evidence type="ECO:0000256" key="7">
    <source>
        <dbReference type="RuleBase" id="RU003496"/>
    </source>
</evidence>
<dbReference type="EMBL" id="JRES01000032">
    <property type="protein sequence ID" value="KNC34751.1"/>
    <property type="molecule type" value="Genomic_DNA"/>
</dbReference>
<dbReference type="Proteomes" id="UP000037069">
    <property type="component" value="Unassembled WGS sequence"/>
</dbReference>
<dbReference type="GO" id="GO:0031201">
    <property type="term" value="C:SNARE complex"/>
    <property type="evidence" value="ECO:0007669"/>
    <property type="project" value="TreeGrafter"/>
</dbReference>
<evidence type="ECO:0000256" key="8">
    <source>
        <dbReference type="SAM" id="Coils"/>
    </source>
</evidence>
<dbReference type="GO" id="GO:0098793">
    <property type="term" value="C:presynapse"/>
    <property type="evidence" value="ECO:0007669"/>
    <property type="project" value="GOC"/>
</dbReference>
<comment type="similarity">
    <text evidence="1 7">Belongs to the SNAP-25 family.</text>
</comment>
<evidence type="ECO:0000256" key="6">
    <source>
        <dbReference type="ARBA" id="ARBA00034102"/>
    </source>
</evidence>
<dbReference type="InterPro" id="IPR000727">
    <property type="entry name" value="T_SNARE_dom"/>
</dbReference>
<organism evidence="10 11">
    <name type="scientific">Lucilia cuprina</name>
    <name type="common">Green bottle fly</name>
    <name type="synonym">Australian sheep blowfly</name>
    <dbReference type="NCBI Taxonomy" id="7375"/>
    <lineage>
        <taxon>Eukaryota</taxon>
        <taxon>Metazoa</taxon>
        <taxon>Ecdysozoa</taxon>
        <taxon>Arthropoda</taxon>
        <taxon>Hexapoda</taxon>
        <taxon>Insecta</taxon>
        <taxon>Pterygota</taxon>
        <taxon>Neoptera</taxon>
        <taxon>Endopterygota</taxon>
        <taxon>Diptera</taxon>
        <taxon>Brachycera</taxon>
        <taxon>Muscomorpha</taxon>
        <taxon>Oestroidea</taxon>
        <taxon>Calliphoridae</taxon>
        <taxon>Luciliinae</taxon>
        <taxon>Lucilia</taxon>
    </lineage>
</organism>
<dbReference type="PANTHER" id="PTHR19305">
    <property type="entry name" value="SYNAPTOSOMAL ASSOCIATED PROTEIN"/>
    <property type="match status" value="1"/>
</dbReference>
<proteinExistence type="inferred from homology"/>
<dbReference type="Pfam" id="PF00835">
    <property type="entry name" value="SNAP-25"/>
    <property type="match status" value="1"/>
</dbReference>
<evidence type="ECO:0000256" key="2">
    <source>
        <dbReference type="ARBA" id="ARBA00022599"/>
    </source>
</evidence>
<dbReference type="PROSITE" id="PS50192">
    <property type="entry name" value="T_SNARE"/>
    <property type="match status" value="2"/>
</dbReference>
<comment type="caution">
    <text evidence="10">The sequence shown here is derived from an EMBL/GenBank/DDBJ whole genome shotgun (WGS) entry which is preliminary data.</text>
</comment>
<dbReference type="InterPro" id="IPR000928">
    <property type="entry name" value="SNAP-25_dom"/>
</dbReference>
<feature type="domain" description="T-SNARE coiled-coil homology" evidence="9">
    <location>
        <begin position="20"/>
        <end position="82"/>
    </location>
</feature>
<evidence type="ECO:0000256" key="1">
    <source>
        <dbReference type="ARBA" id="ARBA00009480"/>
    </source>
</evidence>
<dbReference type="STRING" id="7375.A0A0L0CR89"/>
<evidence type="ECO:0000256" key="5">
    <source>
        <dbReference type="ARBA" id="ARBA00023054"/>
    </source>
</evidence>
<evidence type="ECO:0000313" key="10">
    <source>
        <dbReference type="EMBL" id="KNC34751.1"/>
    </source>
</evidence>
<dbReference type="AlphaFoldDB" id="A0A0L0CR89"/>
<keyword evidence="11" id="KW-1185">Reference proteome</keyword>
<dbReference type="GO" id="GO:0005484">
    <property type="term" value="F:SNAP receptor activity"/>
    <property type="evidence" value="ECO:0007669"/>
    <property type="project" value="TreeGrafter"/>
</dbReference>
<evidence type="ECO:0000256" key="4">
    <source>
        <dbReference type="ARBA" id="ARBA00023018"/>
    </source>
</evidence>
<dbReference type="PANTHER" id="PTHR19305:SF14">
    <property type="entry name" value="SYNAPTOSOMAL-ASSOCIATED PROTEIN-RELATED"/>
    <property type="match status" value="1"/>
</dbReference>
<dbReference type="OrthoDB" id="19261at2759"/>
<dbReference type="GO" id="GO:0005886">
    <property type="term" value="C:plasma membrane"/>
    <property type="evidence" value="ECO:0007669"/>
    <property type="project" value="TreeGrafter"/>
</dbReference>
<evidence type="ECO:0000259" key="9">
    <source>
        <dbReference type="PROSITE" id="PS50192"/>
    </source>
</evidence>
<dbReference type="FunFam" id="1.20.5.110:FF:000018">
    <property type="entry name" value="Synaptosomal-associated protein"/>
    <property type="match status" value="1"/>
</dbReference>
<dbReference type="SMART" id="SM00397">
    <property type="entry name" value="t_SNARE"/>
    <property type="match status" value="2"/>
</dbReference>
<dbReference type="GO" id="GO:0016082">
    <property type="term" value="P:synaptic vesicle priming"/>
    <property type="evidence" value="ECO:0007669"/>
    <property type="project" value="TreeGrafter"/>
</dbReference>
<dbReference type="GO" id="GO:0031629">
    <property type="term" value="P:synaptic vesicle fusion to presynaptic active zone membrane"/>
    <property type="evidence" value="ECO:0007669"/>
    <property type="project" value="TreeGrafter"/>
</dbReference>
<evidence type="ECO:0000256" key="3">
    <source>
        <dbReference type="ARBA" id="ARBA00022737"/>
    </source>
</evidence>
<feature type="coiled-coil region" evidence="8">
    <location>
        <begin position="51"/>
        <end position="85"/>
    </location>
</feature>
<name>A0A0L0CR89_LUCCU</name>
<dbReference type="GO" id="GO:0019905">
    <property type="term" value="F:syntaxin binding"/>
    <property type="evidence" value="ECO:0007669"/>
    <property type="project" value="TreeGrafter"/>
</dbReference>
<dbReference type="SUPFAM" id="SSF58038">
    <property type="entry name" value="SNARE fusion complex"/>
    <property type="match status" value="2"/>
</dbReference>
<comment type="subcellular location">
    <subcellularLocation>
        <location evidence="6">Synapse</location>
        <location evidence="6">Synaptosome</location>
    </subcellularLocation>
</comment>
<accession>A0A0L0CR89</accession>
<dbReference type="OMA" id="YEERTAN"/>
<feature type="domain" description="T-SNARE coiled-coil homology" evidence="9">
    <location>
        <begin position="146"/>
        <end position="208"/>
    </location>
</feature>
<evidence type="ECO:0000313" key="11">
    <source>
        <dbReference type="Proteomes" id="UP000037069"/>
    </source>
</evidence>
<keyword evidence="5 8" id="KW-0175">Coiled coil</keyword>
<keyword evidence="4" id="KW-0770">Synapse</keyword>
<sequence>MSDNTNSRLTELEEIQIQSVKIADDSLESTRRMLNMMEESEQAGQKTMEALDEQGEKLNNIERGMDNINADMTKAEKSLKRLKRCCFICPTPWRKVPTQVETDGEFRTETEGNAKVVVDQPRRVYEERTANSTIPSSGYITRITGDAREDEMDSNLCQVNNILGTLKNMAVDMNSDLTKQNTQIERITAKGDANSVRLDQVNISANKMINS</sequence>
<dbReference type="CDD" id="cd15889">
    <property type="entry name" value="SNARE_SNAP25N_23N"/>
    <property type="match status" value="1"/>
</dbReference>
<keyword evidence="2" id="KW-0771">Synaptosome</keyword>